<dbReference type="EMBL" id="JAUTIX010000006">
    <property type="protein sequence ID" value="MDP0399586.1"/>
    <property type="molecule type" value="Genomic_DNA"/>
</dbReference>
<dbReference type="EC" id="2.1.1.-" evidence="4"/>
<name>A0AA90NC23_9ACTN</name>
<dbReference type="InterPro" id="IPR041698">
    <property type="entry name" value="Methyltransf_25"/>
</dbReference>
<keyword evidence="2 4" id="KW-0808">Transferase</keyword>
<keyword evidence="5" id="KW-1185">Reference proteome</keyword>
<evidence type="ECO:0000259" key="3">
    <source>
        <dbReference type="Pfam" id="PF13649"/>
    </source>
</evidence>
<dbReference type="GO" id="GO:0032259">
    <property type="term" value="P:methylation"/>
    <property type="evidence" value="ECO:0007669"/>
    <property type="project" value="UniProtKB-KW"/>
</dbReference>
<dbReference type="GO" id="GO:0008168">
    <property type="term" value="F:methyltransferase activity"/>
    <property type="evidence" value="ECO:0007669"/>
    <property type="project" value="UniProtKB-KW"/>
</dbReference>
<gene>
    <name evidence="4" type="ORF">Q7X28_16800</name>
</gene>
<sequence length="204" mass="22164">MTAQGYDAMADLYAEMFTDAYQYPIERQAAAAFAERVTAGGASGVVLDVGCGIGHVAADLTRRGLDVIGLEPSAPMLAHARRAHPDLTFIDGDALLAAVPEEHEIAAILARFSLIHVSPPDVAEALRVWAQRLPAGAPVLIAVQASDEPGPPIPFDHAVAPAWRWHPDELAHVLDVHGFAEEWRIVYRDPGYRFPMVQLLAHRR</sequence>
<dbReference type="InterPro" id="IPR029063">
    <property type="entry name" value="SAM-dependent_MTases_sf"/>
</dbReference>
<dbReference type="AlphaFoldDB" id="A0AA90NC23"/>
<feature type="domain" description="Methyltransferase" evidence="3">
    <location>
        <begin position="46"/>
        <end position="133"/>
    </location>
</feature>
<evidence type="ECO:0000313" key="5">
    <source>
        <dbReference type="Proteomes" id="UP001178281"/>
    </source>
</evidence>
<dbReference type="Proteomes" id="UP001178281">
    <property type="component" value="Unassembled WGS sequence"/>
</dbReference>
<evidence type="ECO:0000256" key="2">
    <source>
        <dbReference type="ARBA" id="ARBA00022679"/>
    </source>
</evidence>
<protein>
    <submittedName>
        <fullName evidence="4">Class I SAM-dependent methyltransferase</fullName>
        <ecNumber evidence="4">2.1.1.-</ecNumber>
    </submittedName>
</protein>
<dbReference type="PANTHER" id="PTHR43861">
    <property type="entry name" value="TRANS-ACONITATE 2-METHYLTRANSFERASE-RELATED"/>
    <property type="match status" value="1"/>
</dbReference>
<dbReference type="CDD" id="cd02440">
    <property type="entry name" value="AdoMet_MTases"/>
    <property type="match status" value="1"/>
</dbReference>
<dbReference type="SUPFAM" id="SSF53335">
    <property type="entry name" value="S-adenosyl-L-methionine-dependent methyltransferases"/>
    <property type="match status" value="1"/>
</dbReference>
<reference evidence="4" key="1">
    <citation type="submission" date="2023-08" db="EMBL/GenBank/DDBJ databases">
        <title>The draft genome of Tsukamurella strandjordii strain 050030.</title>
        <authorList>
            <person name="Zhao F."/>
            <person name="Feng Y."/>
            <person name="Zong Z."/>
        </authorList>
    </citation>
    <scope>NUCLEOTIDE SEQUENCE</scope>
    <source>
        <strain evidence="4">050030</strain>
    </source>
</reference>
<dbReference type="Gene3D" id="3.40.50.150">
    <property type="entry name" value="Vaccinia Virus protein VP39"/>
    <property type="match status" value="1"/>
</dbReference>
<evidence type="ECO:0000256" key="1">
    <source>
        <dbReference type="ARBA" id="ARBA00022603"/>
    </source>
</evidence>
<keyword evidence="1 4" id="KW-0489">Methyltransferase</keyword>
<dbReference type="PANTHER" id="PTHR43861:SF1">
    <property type="entry name" value="TRANS-ACONITATE 2-METHYLTRANSFERASE"/>
    <property type="match status" value="1"/>
</dbReference>
<accession>A0AA90NC23</accession>
<dbReference type="Pfam" id="PF13649">
    <property type="entry name" value="Methyltransf_25"/>
    <property type="match status" value="1"/>
</dbReference>
<evidence type="ECO:0000313" key="4">
    <source>
        <dbReference type="EMBL" id="MDP0399586.1"/>
    </source>
</evidence>
<organism evidence="4 5">
    <name type="scientific">Tsukamurella strandjordii</name>
    <dbReference type="NCBI Taxonomy" id="147577"/>
    <lineage>
        <taxon>Bacteria</taxon>
        <taxon>Bacillati</taxon>
        <taxon>Actinomycetota</taxon>
        <taxon>Actinomycetes</taxon>
        <taxon>Mycobacteriales</taxon>
        <taxon>Tsukamurellaceae</taxon>
        <taxon>Tsukamurella</taxon>
    </lineage>
</organism>
<comment type="caution">
    <text evidence="4">The sequence shown here is derived from an EMBL/GenBank/DDBJ whole genome shotgun (WGS) entry which is preliminary data.</text>
</comment>
<proteinExistence type="predicted"/>